<reference evidence="1" key="2">
    <citation type="submission" date="2025-09" db="UniProtKB">
        <authorList>
            <consortium name="EnsemblPlants"/>
        </authorList>
    </citation>
    <scope>IDENTIFICATION</scope>
</reference>
<reference evidence="1" key="1">
    <citation type="submission" date="2021-05" db="EMBL/GenBank/DDBJ databases">
        <authorList>
            <person name="Scholz U."/>
            <person name="Mascher M."/>
            <person name="Fiebig A."/>
        </authorList>
    </citation>
    <scope>NUCLEOTIDE SEQUENCE [LARGE SCALE GENOMIC DNA]</scope>
</reference>
<sequence length="156" mass="18954">MFLLLPILHFHQMDSRGQMERRRRHSSVLYGKERVEEILEGHVKNCRVAYRMEAHIFRTLASYLRRERLLKDKRIKVEEKLAIFLYMMSHNASFLDLQLEFQHSNRTFHKCIKEFFNIIPVLSRRFLKPPIIDQPHPKIANDDRFYPYFKVLLLTP</sequence>
<protein>
    <submittedName>
        <fullName evidence="1">Uncharacterized protein</fullName>
    </submittedName>
</protein>
<dbReference type="Proteomes" id="UP001732700">
    <property type="component" value="Chromosome 4C"/>
</dbReference>
<evidence type="ECO:0000313" key="1">
    <source>
        <dbReference type="EnsemblPlants" id="AVESA.00010b.r2.4CG1308230.1.CDS.1"/>
    </source>
</evidence>
<evidence type="ECO:0000313" key="2">
    <source>
        <dbReference type="Proteomes" id="UP001732700"/>
    </source>
</evidence>
<keyword evidence="2" id="KW-1185">Reference proteome</keyword>
<organism evidence="1 2">
    <name type="scientific">Avena sativa</name>
    <name type="common">Oat</name>
    <dbReference type="NCBI Taxonomy" id="4498"/>
    <lineage>
        <taxon>Eukaryota</taxon>
        <taxon>Viridiplantae</taxon>
        <taxon>Streptophyta</taxon>
        <taxon>Embryophyta</taxon>
        <taxon>Tracheophyta</taxon>
        <taxon>Spermatophyta</taxon>
        <taxon>Magnoliopsida</taxon>
        <taxon>Liliopsida</taxon>
        <taxon>Poales</taxon>
        <taxon>Poaceae</taxon>
        <taxon>BOP clade</taxon>
        <taxon>Pooideae</taxon>
        <taxon>Poodae</taxon>
        <taxon>Poeae</taxon>
        <taxon>Poeae Chloroplast Group 1 (Aveneae type)</taxon>
        <taxon>Aveninae</taxon>
        <taxon>Avena</taxon>
    </lineage>
</organism>
<name>A0ACD5WYK9_AVESA</name>
<dbReference type="EnsemblPlants" id="AVESA.00010b.r2.4CG1308230.1">
    <property type="protein sequence ID" value="AVESA.00010b.r2.4CG1308230.1.CDS.1"/>
    <property type="gene ID" value="AVESA.00010b.r2.4CG1308230"/>
</dbReference>
<proteinExistence type="predicted"/>
<accession>A0ACD5WYK9</accession>